<comment type="caution">
    <text evidence="1">The sequence shown here is derived from an EMBL/GenBank/DDBJ whole genome shotgun (WGS) entry which is preliminary data.</text>
</comment>
<proteinExistence type="predicted"/>
<reference evidence="1 2" key="1">
    <citation type="journal article" date="2022" name="Genome Biol. Evol.">
        <title>The Spruce Budworm Genome: Reconstructing the Evolutionary History of Antifreeze Proteins.</title>
        <authorList>
            <person name="Beliveau C."/>
            <person name="Gagne P."/>
            <person name="Picq S."/>
            <person name="Vernygora O."/>
            <person name="Keeling C.I."/>
            <person name="Pinkney K."/>
            <person name="Doucet D."/>
            <person name="Wen F."/>
            <person name="Johnston J.S."/>
            <person name="Maaroufi H."/>
            <person name="Boyle B."/>
            <person name="Laroche J."/>
            <person name="Dewar K."/>
            <person name="Juretic N."/>
            <person name="Blackburn G."/>
            <person name="Nisole A."/>
            <person name="Brunet B."/>
            <person name="Brandao M."/>
            <person name="Lumley L."/>
            <person name="Duan J."/>
            <person name="Quan G."/>
            <person name="Lucarotti C.J."/>
            <person name="Roe A.D."/>
            <person name="Sperling F.A.H."/>
            <person name="Levesque R.C."/>
            <person name="Cusson M."/>
        </authorList>
    </citation>
    <scope>NUCLEOTIDE SEQUENCE [LARGE SCALE GENOMIC DNA]</scope>
    <source>
        <strain evidence="1">Glfc:IPQL:Cfum</strain>
    </source>
</reference>
<dbReference type="Proteomes" id="UP001064048">
    <property type="component" value="Chromosome 26"/>
</dbReference>
<organism evidence="1 2">
    <name type="scientific">Choristoneura fumiferana</name>
    <name type="common">Spruce budworm moth</name>
    <name type="synonym">Archips fumiferana</name>
    <dbReference type="NCBI Taxonomy" id="7141"/>
    <lineage>
        <taxon>Eukaryota</taxon>
        <taxon>Metazoa</taxon>
        <taxon>Ecdysozoa</taxon>
        <taxon>Arthropoda</taxon>
        <taxon>Hexapoda</taxon>
        <taxon>Insecta</taxon>
        <taxon>Pterygota</taxon>
        <taxon>Neoptera</taxon>
        <taxon>Endopterygota</taxon>
        <taxon>Lepidoptera</taxon>
        <taxon>Glossata</taxon>
        <taxon>Ditrysia</taxon>
        <taxon>Tortricoidea</taxon>
        <taxon>Tortricidae</taxon>
        <taxon>Tortricinae</taxon>
        <taxon>Choristoneura</taxon>
    </lineage>
</organism>
<sequence length="65" mass="7748">MPKRLSDRESQKIQKYQKKIRKIQKSSSEDSSDSDGNDLVEVIVEKPYEETEIHEPDPERRQFQL</sequence>
<dbReference type="EMBL" id="CM046126">
    <property type="protein sequence ID" value="KAI8427163.1"/>
    <property type="molecule type" value="Genomic_DNA"/>
</dbReference>
<keyword evidence="2" id="KW-1185">Reference proteome</keyword>
<protein>
    <submittedName>
        <fullName evidence="1">Uncharacterized protein</fullName>
    </submittedName>
</protein>
<evidence type="ECO:0000313" key="1">
    <source>
        <dbReference type="EMBL" id="KAI8427163.1"/>
    </source>
</evidence>
<name>A0ACC0JSN2_CHOFU</name>
<gene>
    <name evidence="1" type="ORF">MSG28_014778</name>
</gene>
<accession>A0ACC0JSN2</accession>
<evidence type="ECO:0000313" key="2">
    <source>
        <dbReference type="Proteomes" id="UP001064048"/>
    </source>
</evidence>